<protein>
    <recommendedName>
        <fullName evidence="4">DUF4129 domain-containing protein</fullName>
    </recommendedName>
</protein>
<evidence type="ECO:0008006" key="4">
    <source>
        <dbReference type="Google" id="ProtNLM"/>
    </source>
</evidence>
<dbReference type="Proteomes" id="UP000231139">
    <property type="component" value="Unassembled WGS sequence"/>
</dbReference>
<comment type="caution">
    <text evidence="2">The sequence shown here is derived from an EMBL/GenBank/DDBJ whole genome shotgun (WGS) entry which is preliminary data.</text>
</comment>
<dbReference type="EMBL" id="PCWK01000003">
    <property type="protein sequence ID" value="PIR02844.1"/>
    <property type="molecule type" value="Genomic_DNA"/>
</dbReference>
<dbReference type="AlphaFoldDB" id="A0A2H0N1S8"/>
<reference evidence="2 3" key="1">
    <citation type="submission" date="2017-09" db="EMBL/GenBank/DDBJ databases">
        <title>Depth-based differentiation of microbial function through sediment-hosted aquifers and enrichment of novel symbionts in the deep terrestrial subsurface.</title>
        <authorList>
            <person name="Probst A.J."/>
            <person name="Ladd B."/>
            <person name="Jarett J.K."/>
            <person name="Geller-Mcgrath D.E."/>
            <person name="Sieber C.M."/>
            <person name="Emerson J.B."/>
            <person name="Anantharaman K."/>
            <person name="Thomas B.C."/>
            <person name="Malmstrom R."/>
            <person name="Stieglmeier M."/>
            <person name="Klingl A."/>
            <person name="Woyke T."/>
            <person name="Ryan C.M."/>
            <person name="Banfield J.F."/>
        </authorList>
    </citation>
    <scope>NUCLEOTIDE SEQUENCE [LARGE SCALE GENOMIC DNA]</scope>
    <source>
        <strain evidence="2">CG11_big_fil_rev_8_21_14_0_20_35_11</strain>
    </source>
</reference>
<organism evidence="2 3">
    <name type="scientific">Candidatus Nealsonbacteria bacterium CG11_big_fil_rev_8_21_14_0_20_35_11</name>
    <dbReference type="NCBI Taxonomy" id="1974713"/>
    <lineage>
        <taxon>Bacteria</taxon>
        <taxon>Candidatus Nealsoniibacteriota</taxon>
    </lineage>
</organism>
<feature type="transmembrane region" description="Helical" evidence="1">
    <location>
        <begin position="20"/>
        <end position="42"/>
    </location>
</feature>
<gene>
    <name evidence="2" type="ORF">COV62_00085</name>
</gene>
<proteinExistence type="predicted"/>
<sequence length="172" mass="20137">MNLDEIISYLFSSEFQNFLLPFKIVFIVIALIFLIAIIFFVAKQELLLAEKKTKFLDFFTFKGFKKEKGISEKWKEICRLLEKNLEPEYKLALVETDSLFFEIFQKMGYSGKNLAEQLNYIQKDAVVNLEEIKKLPELRNSIVYDPDYKLNLEVTKNILKSCQEALKNLGAL</sequence>
<evidence type="ECO:0000313" key="2">
    <source>
        <dbReference type="EMBL" id="PIR02844.1"/>
    </source>
</evidence>
<keyword evidence="1" id="KW-0472">Membrane</keyword>
<keyword evidence="1" id="KW-0812">Transmembrane</keyword>
<accession>A0A2H0N1S8</accession>
<keyword evidence="1" id="KW-1133">Transmembrane helix</keyword>
<evidence type="ECO:0000313" key="3">
    <source>
        <dbReference type="Proteomes" id="UP000231139"/>
    </source>
</evidence>
<name>A0A2H0N1S8_9BACT</name>
<evidence type="ECO:0000256" key="1">
    <source>
        <dbReference type="SAM" id="Phobius"/>
    </source>
</evidence>